<dbReference type="EMBL" id="BMYZ01000001">
    <property type="protein sequence ID" value="GGY68153.1"/>
    <property type="molecule type" value="Genomic_DNA"/>
</dbReference>
<feature type="region of interest" description="Disordered" evidence="1">
    <location>
        <begin position="1"/>
        <end position="58"/>
    </location>
</feature>
<evidence type="ECO:0008006" key="4">
    <source>
        <dbReference type="Google" id="ProtNLM"/>
    </source>
</evidence>
<feature type="compositionally biased region" description="Basic and acidic residues" evidence="1">
    <location>
        <begin position="32"/>
        <end position="58"/>
    </location>
</feature>
<proteinExistence type="predicted"/>
<keyword evidence="3" id="KW-1185">Reference proteome</keyword>
<accession>A0ABQ3AYH8</accession>
<evidence type="ECO:0000313" key="2">
    <source>
        <dbReference type="EMBL" id="GGY68153.1"/>
    </source>
</evidence>
<protein>
    <recommendedName>
        <fullName evidence="4">Stress-induced protein</fullName>
    </recommendedName>
</protein>
<dbReference type="RefSeq" id="WP_189416493.1">
    <property type="nucleotide sequence ID" value="NZ_BMYZ01000001.1"/>
</dbReference>
<dbReference type="Proteomes" id="UP000619761">
    <property type="component" value="Unassembled WGS sequence"/>
</dbReference>
<organism evidence="2 3">
    <name type="scientific">Cellvibrio zantedeschiae</name>
    <dbReference type="NCBI Taxonomy" id="1237077"/>
    <lineage>
        <taxon>Bacteria</taxon>
        <taxon>Pseudomonadati</taxon>
        <taxon>Pseudomonadota</taxon>
        <taxon>Gammaproteobacteria</taxon>
        <taxon>Cellvibrionales</taxon>
        <taxon>Cellvibrionaceae</taxon>
        <taxon>Cellvibrio</taxon>
    </lineage>
</organism>
<gene>
    <name evidence="2" type="ORF">GCM10011613_10450</name>
</gene>
<evidence type="ECO:0000256" key="1">
    <source>
        <dbReference type="SAM" id="MobiDB-lite"/>
    </source>
</evidence>
<reference evidence="3" key="1">
    <citation type="journal article" date="2019" name="Int. J. Syst. Evol. Microbiol.">
        <title>The Global Catalogue of Microorganisms (GCM) 10K type strain sequencing project: providing services to taxonomists for standard genome sequencing and annotation.</title>
        <authorList>
            <consortium name="The Broad Institute Genomics Platform"/>
            <consortium name="The Broad Institute Genome Sequencing Center for Infectious Disease"/>
            <person name="Wu L."/>
            <person name="Ma J."/>
        </authorList>
    </citation>
    <scope>NUCLEOTIDE SEQUENCE [LARGE SCALE GENOMIC DNA]</scope>
    <source>
        <strain evidence="3">KCTC 32239</strain>
    </source>
</reference>
<name>A0ABQ3AYH8_9GAMM</name>
<sequence>MVSKKSGKNFSENSERITEAGKKGSGAIGGNLKKDPGRAVESGHRSHEQRRGSGDDNA</sequence>
<evidence type="ECO:0000313" key="3">
    <source>
        <dbReference type="Proteomes" id="UP000619761"/>
    </source>
</evidence>
<comment type="caution">
    <text evidence="2">The sequence shown here is derived from an EMBL/GenBank/DDBJ whole genome shotgun (WGS) entry which is preliminary data.</text>
</comment>
<feature type="compositionally biased region" description="Basic and acidic residues" evidence="1">
    <location>
        <begin position="13"/>
        <end position="22"/>
    </location>
</feature>